<feature type="transmembrane region" description="Helical" evidence="4">
    <location>
        <begin position="154"/>
        <end position="177"/>
    </location>
</feature>
<feature type="transmembrane region" description="Helical" evidence="4">
    <location>
        <begin position="65"/>
        <end position="84"/>
    </location>
</feature>
<feature type="transmembrane region" description="Helical" evidence="4">
    <location>
        <begin position="262"/>
        <end position="281"/>
    </location>
</feature>
<dbReference type="InterPro" id="IPR036259">
    <property type="entry name" value="MFS_trans_sf"/>
</dbReference>
<protein>
    <recommendedName>
        <fullName evidence="5">Major facilitator superfamily (MFS) profile domain-containing protein</fullName>
    </recommendedName>
</protein>
<name>A0A1F6CE12_HANXR</name>
<evidence type="ECO:0000259" key="5">
    <source>
        <dbReference type="PROSITE" id="PS50850"/>
    </source>
</evidence>
<dbReference type="InterPro" id="IPR011701">
    <property type="entry name" value="MFS"/>
</dbReference>
<accession>A0A1F6CE12</accession>
<organism evidence="6 7">
    <name type="scientific">Handelsmanbacteria sp. (strain RIFCSPLOWO2_12_FULL_64_10)</name>
    <dbReference type="NCBI Taxonomy" id="1817868"/>
    <lineage>
        <taxon>Bacteria</taxon>
        <taxon>Candidatus Handelsmaniibacteriota</taxon>
    </lineage>
</organism>
<keyword evidence="2 4" id="KW-1133">Transmembrane helix</keyword>
<keyword evidence="1 4" id="KW-0812">Transmembrane</keyword>
<feature type="transmembrane region" description="Helical" evidence="4">
    <location>
        <begin position="25"/>
        <end position="45"/>
    </location>
</feature>
<sequence length="387" mass="40097">MGLLALGHAVTDAYAAFLSPLWPILVAKLGISMSLVGLSTSVMNVSASFMQPLYGYWADRTRRRIFVVAGPGISAFFMCLIGIVPSYAALIAAIALAGVGVAAFHPQAAASVGTGSYRRKGLALSVFITGGAVGYAAGPLIASSFSARYGLENLYLLAFPGVLTSLTLYLFMAAPPLRPVPVGLAGVFRDLRPRLKPLSALYAMSALRSASTIGLVTFLPFLLRERGLSLVEGGGMVSLFLLAGSVGGMVGGTLSDRIDRRTLLSGSLAAATPLLMAMNAIDHVGLSFATFLALASFTLAFSNPVNVILAQELIPNSINTASALMIGSSWGTGGLIAATFGLFADAYGVPALLRGIAFVPAGAALLGLILFRRQVAQTVDSQTFKRA</sequence>
<evidence type="ECO:0000313" key="6">
    <source>
        <dbReference type="EMBL" id="OGG47162.1"/>
    </source>
</evidence>
<feature type="transmembrane region" description="Helical" evidence="4">
    <location>
        <begin position="287"/>
        <end position="309"/>
    </location>
</feature>
<dbReference type="CDD" id="cd17478">
    <property type="entry name" value="MFS_FsR"/>
    <property type="match status" value="1"/>
</dbReference>
<comment type="caution">
    <text evidence="6">The sequence shown here is derived from an EMBL/GenBank/DDBJ whole genome shotgun (WGS) entry which is preliminary data.</text>
</comment>
<dbReference type="Gene3D" id="1.20.1250.20">
    <property type="entry name" value="MFS general substrate transporter like domains"/>
    <property type="match status" value="2"/>
</dbReference>
<dbReference type="GO" id="GO:0022857">
    <property type="term" value="F:transmembrane transporter activity"/>
    <property type="evidence" value="ECO:0007669"/>
    <property type="project" value="InterPro"/>
</dbReference>
<dbReference type="Pfam" id="PF07690">
    <property type="entry name" value="MFS_1"/>
    <property type="match status" value="1"/>
</dbReference>
<reference evidence="6 7" key="1">
    <citation type="journal article" date="2016" name="Nat. Commun.">
        <title>Thousands of microbial genomes shed light on interconnected biogeochemical processes in an aquifer system.</title>
        <authorList>
            <person name="Anantharaman K."/>
            <person name="Brown C.T."/>
            <person name="Hug L.A."/>
            <person name="Sharon I."/>
            <person name="Castelle C.J."/>
            <person name="Probst A.J."/>
            <person name="Thomas B.C."/>
            <person name="Singh A."/>
            <person name="Wilkins M.J."/>
            <person name="Karaoz U."/>
            <person name="Brodie E.L."/>
            <person name="Williams K.H."/>
            <person name="Hubbard S.S."/>
            <person name="Banfield J.F."/>
        </authorList>
    </citation>
    <scope>NUCLEOTIDE SEQUENCE [LARGE SCALE GENOMIC DNA]</scope>
    <source>
        <strain evidence="7">RIFCSPLOWO2_12_FULL_64_10</strain>
    </source>
</reference>
<feature type="transmembrane region" description="Helical" evidence="4">
    <location>
        <begin position="349"/>
        <end position="371"/>
    </location>
</feature>
<feature type="transmembrane region" description="Helical" evidence="4">
    <location>
        <begin position="90"/>
        <end position="110"/>
    </location>
</feature>
<feature type="transmembrane region" description="Helical" evidence="4">
    <location>
        <begin position="122"/>
        <end position="142"/>
    </location>
</feature>
<feature type="transmembrane region" description="Helical" evidence="4">
    <location>
        <begin position="235"/>
        <end position="255"/>
    </location>
</feature>
<evidence type="ECO:0000256" key="3">
    <source>
        <dbReference type="ARBA" id="ARBA00023136"/>
    </source>
</evidence>
<dbReference type="Proteomes" id="UP000178606">
    <property type="component" value="Unassembled WGS sequence"/>
</dbReference>
<gene>
    <name evidence="6" type="ORF">A3F84_11645</name>
</gene>
<evidence type="ECO:0000256" key="2">
    <source>
        <dbReference type="ARBA" id="ARBA00022989"/>
    </source>
</evidence>
<proteinExistence type="predicted"/>
<evidence type="ECO:0000256" key="4">
    <source>
        <dbReference type="SAM" id="Phobius"/>
    </source>
</evidence>
<evidence type="ECO:0000256" key="1">
    <source>
        <dbReference type="ARBA" id="ARBA00022692"/>
    </source>
</evidence>
<feature type="domain" description="Major facilitator superfamily (MFS) profile" evidence="5">
    <location>
        <begin position="1"/>
        <end position="379"/>
    </location>
</feature>
<dbReference type="AlphaFoldDB" id="A0A1F6CE12"/>
<dbReference type="PANTHER" id="PTHR43129:SF1">
    <property type="entry name" value="FOSMIDOMYCIN RESISTANCE PROTEIN"/>
    <property type="match status" value="1"/>
</dbReference>
<dbReference type="GO" id="GO:0005886">
    <property type="term" value="C:plasma membrane"/>
    <property type="evidence" value="ECO:0007669"/>
    <property type="project" value="TreeGrafter"/>
</dbReference>
<dbReference type="PANTHER" id="PTHR43129">
    <property type="entry name" value="FOSMIDOMYCIN RESISTANCE PROTEIN"/>
    <property type="match status" value="1"/>
</dbReference>
<keyword evidence="3 4" id="KW-0472">Membrane</keyword>
<evidence type="ECO:0000313" key="7">
    <source>
        <dbReference type="Proteomes" id="UP000178606"/>
    </source>
</evidence>
<dbReference type="PROSITE" id="PS50850">
    <property type="entry name" value="MFS"/>
    <property type="match status" value="1"/>
</dbReference>
<feature type="transmembrane region" description="Helical" evidence="4">
    <location>
        <begin position="321"/>
        <end position="343"/>
    </location>
</feature>
<feature type="transmembrane region" description="Helical" evidence="4">
    <location>
        <begin position="198"/>
        <end position="223"/>
    </location>
</feature>
<dbReference type="SUPFAM" id="SSF103473">
    <property type="entry name" value="MFS general substrate transporter"/>
    <property type="match status" value="1"/>
</dbReference>
<dbReference type="EMBL" id="MFKF01000270">
    <property type="protein sequence ID" value="OGG47162.1"/>
    <property type="molecule type" value="Genomic_DNA"/>
</dbReference>
<dbReference type="InterPro" id="IPR020846">
    <property type="entry name" value="MFS_dom"/>
</dbReference>